<protein>
    <submittedName>
        <fullName evidence="1">Uncharacterized protein</fullName>
    </submittedName>
</protein>
<sequence length="165" mass="18720">MIETLTIITLSILFLVFFRPGKTPPLNNPLVIERPGEYHMTLAPQLNLAQPFIEDVTKLIDAKNYWAQFSMTQYFVVRDKQVKAHGNACYLLAITLRNGMLYFQAANPKQGEQQSYRDIICQSANSVLERFSTTGLHNKALDEHIVAAAQESAKLRSIEILHLTQ</sequence>
<name>A0A1J5S4N4_9ZZZZ</name>
<comment type="caution">
    <text evidence="1">The sequence shown here is derived from an EMBL/GenBank/DDBJ whole genome shotgun (WGS) entry which is preliminary data.</text>
</comment>
<dbReference type="EMBL" id="MLJW01000068">
    <property type="protein sequence ID" value="OIR03231.1"/>
    <property type="molecule type" value="Genomic_DNA"/>
</dbReference>
<reference evidence="1" key="1">
    <citation type="submission" date="2016-10" db="EMBL/GenBank/DDBJ databases">
        <title>Sequence of Gallionella enrichment culture.</title>
        <authorList>
            <person name="Poehlein A."/>
            <person name="Muehling M."/>
            <person name="Daniel R."/>
        </authorList>
    </citation>
    <scope>NUCLEOTIDE SEQUENCE</scope>
</reference>
<organism evidence="1">
    <name type="scientific">mine drainage metagenome</name>
    <dbReference type="NCBI Taxonomy" id="410659"/>
    <lineage>
        <taxon>unclassified sequences</taxon>
        <taxon>metagenomes</taxon>
        <taxon>ecological metagenomes</taxon>
    </lineage>
</organism>
<evidence type="ECO:0000313" key="1">
    <source>
        <dbReference type="EMBL" id="OIR03231.1"/>
    </source>
</evidence>
<proteinExistence type="predicted"/>
<dbReference type="AlphaFoldDB" id="A0A1J5S4N4"/>
<accession>A0A1J5S4N4</accession>
<gene>
    <name evidence="1" type="ORF">GALL_147510</name>
</gene>